<keyword evidence="4" id="KW-1185">Reference proteome</keyword>
<evidence type="ECO:0000256" key="1">
    <source>
        <dbReference type="ARBA" id="ARBA00005582"/>
    </source>
</evidence>
<dbReference type="Proteomes" id="UP000584374">
    <property type="component" value="Unassembled WGS sequence"/>
</dbReference>
<evidence type="ECO:0000259" key="2">
    <source>
        <dbReference type="PROSITE" id="PS51462"/>
    </source>
</evidence>
<sequence length="184" mass="20309">MTITTEHISQALKAYLTNYPEHVDDVQVIADLIAEGVDITPRTEFRGHATAGAVLLNESGQVLHIRHRALGKWLRPGGHLEHGDESLCDAALRELDEETGIKPEAVTVIDDVPIHVDVHTIDANPEKGEPEHQHFDFRFLFRTTSAVGELQEAEVTGADWFPVDTLPGQGLRERVRAAVASRNS</sequence>
<protein>
    <submittedName>
        <fullName evidence="3">8-oxo-dGTP pyrophosphatase MutT (NUDIX family)</fullName>
    </submittedName>
</protein>
<reference evidence="3 4" key="1">
    <citation type="submission" date="2020-08" db="EMBL/GenBank/DDBJ databases">
        <title>Sequencing the genomes of 1000 actinobacteria strains.</title>
        <authorList>
            <person name="Klenk H.-P."/>
        </authorList>
    </citation>
    <scope>NUCLEOTIDE SEQUENCE [LARGE SCALE GENOMIC DNA]</scope>
    <source>
        <strain evidence="3 4">DSM 45584</strain>
    </source>
</reference>
<comment type="caution">
    <text evidence="3">The sequence shown here is derived from an EMBL/GenBank/DDBJ whole genome shotgun (WGS) entry which is preliminary data.</text>
</comment>
<dbReference type="InterPro" id="IPR000086">
    <property type="entry name" value="NUDIX_hydrolase_dom"/>
</dbReference>
<evidence type="ECO:0000313" key="4">
    <source>
        <dbReference type="Proteomes" id="UP000584374"/>
    </source>
</evidence>
<dbReference type="PANTHER" id="PTHR43736:SF1">
    <property type="entry name" value="DIHYDRONEOPTERIN TRIPHOSPHATE DIPHOSPHATASE"/>
    <property type="match status" value="1"/>
</dbReference>
<dbReference type="AlphaFoldDB" id="A0A840QJK9"/>
<proteinExistence type="inferred from homology"/>
<comment type="similarity">
    <text evidence="1">Belongs to the Nudix hydrolase family.</text>
</comment>
<name>A0A840QJK9_9PSEU</name>
<accession>A0A840QJK9</accession>
<evidence type="ECO:0000313" key="3">
    <source>
        <dbReference type="EMBL" id="MBB5158073.1"/>
    </source>
</evidence>
<dbReference type="EMBL" id="JACHIW010000002">
    <property type="protein sequence ID" value="MBB5158073.1"/>
    <property type="molecule type" value="Genomic_DNA"/>
</dbReference>
<dbReference type="InterPro" id="IPR015797">
    <property type="entry name" value="NUDIX_hydrolase-like_dom_sf"/>
</dbReference>
<dbReference type="Gene3D" id="3.90.79.10">
    <property type="entry name" value="Nucleoside Triphosphate Pyrophosphohydrolase"/>
    <property type="match status" value="1"/>
</dbReference>
<dbReference type="PROSITE" id="PS51462">
    <property type="entry name" value="NUDIX"/>
    <property type="match status" value="1"/>
</dbReference>
<dbReference type="Pfam" id="PF00293">
    <property type="entry name" value="NUDIX"/>
    <property type="match status" value="1"/>
</dbReference>
<dbReference type="RefSeq" id="WP_184729654.1">
    <property type="nucleotide sequence ID" value="NZ_JACHIW010000002.1"/>
</dbReference>
<organism evidence="3 4">
    <name type="scientific">Saccharopolyspora phatthalungensis</name>
    <dbReference type="NCBI Taxonomy" id="664693"/>
    <lineage>
        <taxon>Bacteria</taxon>
        <taxon>Bacillati</taxon>
        <taxon>Actinomycetota</taxon>
        <taxon>Actinomycetes</taxon>
        <taxon>Pseudonocardiales</taxon>
        <taxon>Pseudonocardiaceae</taxon>
        <taxon>Saccharopolyspora</taxon>
    </lineage>
</organism>
<dbReference type="PANTHER" id="PTHR43736">
    <property type="entry name" value="ADP-RIBOSE PYROPHOSPHATASE"/>
    <property type="match status" value="1"/>
</dbReference>
<feature type="domain" description="Nudix hydrolase" evidence="2">
    <location>
        <begin position="46"/>
        <end position="184"/>
    </location>
</feature>
<dbReference type="SUPFAM" id="SSF55811">
    <property type="entry name" value="Nudix"/>
    <property type="match status" value="1"/>
</dbReference>
<dbReference type="CDD" id="cd03674">
    <property type="entry name" value="NUDIX_Hydrolase"/>
    <property type="match status" value="1"/>
</dbReference>
<gene>
    <name evidence="3" type="ORF">BJ970_005672</name>
</gene>